<dbReference type="Gene3D" id="3.40.50.1820">
    <property type="entry name" value="alpha/beta hydrolase"/>
    <property type="match status" value="1"/>
</dbReference>
<organism evidence="9 10">
    <name type="scientific">Skeletonema marinoi</name>
    <dbReference type="NCBI Taxonomy" id="267567"/>
    <lineage>
        <taxon>Eukaryota</taxon>
        <taxon>Sar</taxon>
        <taxon>Stramenopiles</taxon>
        <taxon>Ochrophyta</taxon>
        <taxon>Bacillariophyta</taxon>
        <taxon>Coscinodiscophyceae</taxon>
        <taxon>Thalassiosirophycidae</taxon>
        <taxon>Thalassiosirales</taxon>
        <taxon>Skeletonemataceae</taxon>
        <taxon>Skeletonema</taxon>
        <taxon>Skeletonema marinoi-dohrnii complex</taxon>
    </lineage>
</organism>
<name>A0AAD9DEP4_9STRA</name>
<dbReference type="GO" id="GO:0046872">
    <property type="term" value="F:metal ion binding"/>
    <property type="evidence" value="ECO:0007669"/>
    <property type="project" value="InterPro"/>
</dbReference>
<dbReference type="GO" id="GO:0005576">
    <property type="term" value="C:extracellular region"/>
    <property type="evidence" value="ECO:0007669"/>
    <property type="project" value="UniProtKB-SubCell"/>
</dbReference>
<dbReference type="SUPFAM" id="SSF63825">
    <property type="entry name" value="YWTD domain"/>
    <property type="match status" value="1"/>
</dbReference>
<accession>A0AAD9DEP4</accession>
<feature type="compositionally biased region" description="Pro residues" evidence="8">
    <location>
        <begin position="1176"/>
        <end position="1185"/>
    </location>
</feature>
<dbReference type="Proteomes" id="UP001224775">
    <property type="component" value="Unassembled WGS sequence"/>
</dbReference>
<dbReference type="CDD" id="cd00371">
    <property type="entry name" value="HMA"/>
    <property type="match status" value="1"/>
</dbReference>
<dbReference type="EMBL" id="JATAAI010000009">
    <property type="protein sequence ID" value="KAK1743414.1"/>
    <property type="molecule type" value="Genomic_DNA"/>
</dbReference>
<evidence type="ECO:0000256" key="4">
    <source>
        <dbReference type="ARBA" id="ARBA00022729"/>
    </source>
</evidence>
<dbReference type="InterPro" id="IPR029058">
    <property type="entry name" value="AB_hydrolase_fold"/>
</dbReference>
<evidence type="ECO:0000256" key="2">
    <source>
        <dbReference type="ARBA" id="ARBA00022525"/>
    </source>
</evidence>
<keyword evidence="2" id="KW-0964">Secreted</keyword>
<dbReference type="SUPFAM" id="SSF55008">
    <property type="entry name" value="HMA, heavy metal-associated domain"/>
    <property type="match status" value="1"/>
</dbReference>
<protein>
    <recommendedName>
        <fullName evidence="11">HMA domain-containing protein</fullName>
    </recommendedName>
</protein>
<keyword evidence="3" id="KW-0858">Xylan degradation</keyword>
<keyword evidence="7" id="KW-0624">Polysaccharide degradation</keyword>
<keyword evidence="5" id="KW-0378">Hydrolase</keyword>
<feature type="region of interest" description="Disordered" evidence="8">
    <location>
        <begin position="644"/>
        <end position="666"/>
    </location>
</feature>
<dbReference type="PANTHER" id="PTHR38050">
    <property type="match status" value="1"/>
</dbReference>
<feature type="compositionally biased region" description="Basic and acidic residues" evidence="8">
    <location>
        <begin position="59"/>
        <end position="68"/>
    </location>
</feature>
<dbReference type="InterPro" id="IPR036163">
    <property type="entry name" value="HMA_dom_sf"/>
</dbReference>
<keyword evidence="10" id="KW-1185">Reference proteome</keyword>
<evidence type="ECO:0000256" key="3">
    <source>
        <dbReference type="ARBA" id="ARBA00022651"/>
    </source>
</evidence>
<sequence>MSRRRGEFEHRTSIFEGAFRAWSHLGGLDPNHLESKSMAELDPLNFPTINDPRLVLQKEKDGKKKAAKDGGSGNNSPAPQDDSGDNGVVEGYTRHFFNLAHCLIVHDKEQPPRSLQTKMRDLDKTRGKKGGKKRSRESSSDDDAIKAAAMAFNSGFGGGVAPVLSAVAGENTMGGATGAGGGDAMLGPLERLQAAQARQLASVGGVHSSLAGGMAVETNPVPQIEMKGRCMPGRVDLPGLVQKVSSAATQLAHRGIKQSSVPGVPVPTVDPSKYGDPNITPIVLVSQNGDLQICMDITGITCAHCVKIVETVLKGCPGNGSPIDGVLDASGDQELNVVLVKIAKVADARRIAFEAARNLAMVGYTASAKSINIAEVAAKGDNEVTLQNMYSAFESLPHLNPMAVMNWELECACPDNNVMRQDCPRHSQMSPGTIEVFDKAAELVTQYITGCGKKYGMQCTAGNHCVCKANQQQVAELNQYEQPLQQGGGEEAGAAPRSGKSRLSMRMSLGRMSGRMSIGGLSGLSNLTSGETTFGRAMSGLSALSIDWENMDDFDINVDHSEGINNDIVNAQQQQQQQQKGEDTAGNTREPNYGYEAAGPSAGPRVARRSSLRRNIPKQRIKTMQSTFDLSLAATSLRGAKSIPALPPVEHRSGHPSPGIPSSASGRQYSLEKVIEIDGRQGIATNGTHYFVSSSTALFMYDLAGNLLQQNDHPFDGLPLAANHLGDIGYYEGELYTGVEWFDAGRGQDIQIVLYDADTLNYSRSVPWNADSGQVECSAITIDVDNELVWMSDWVHSNYIYKYDLHNGEYMGKLHLRATPEWTQGLAFYKGDLYITNDDGDADRNEPDDLWFVPKETLLNNATYISHEMTFDLPPFRDYGEIEGLLSRIHTACEVELDVPEACATGGLGADPACPIVFFLHGSGGTNNWFARTSGVHDANMIGVYPQGEGGWNTGPKTSNNCHWSEYECTTDPDEGDLIASIIDEIRALGGTGNVYAYGNSNGAALAHRLASNGGTQLPIKGIIVSVTQLLSSPERSGPGTLNYNQPSSSRGTPPVSILSIMGDADGLIPYEGGSSSVFSGDDSFQLMPTMDSMALWASHNGCTGSYQKSEHSSDMGDGTATKFDYTSGCPEGIYVEHYAIHGGGHGAGGAQVDGAKIDVLGFVAKVEGGGGGGPSPSPPTPSPPTSGCENDASWSGKFNAAHTCAYVAENPENRCFFENSEGVTAGTACPAACDASCGSPPATSSPVPPTPVTLSPIASPVAPPPSPPASGCENDASWSGKYSAAHTCDYVAENPQRCFFENSDGVGAIEACPAACDSACGTSR</sequence>
<evidence type="ECO:0000256" key="6">
    <source>
        <dbReference type="ARBA" id="ARBA00023277"/>
    </source>
</evidence>
<gene>
    <name evidence="9" type="ORF">QTG54_006035</name>
</gene>
<evidence type="ECO:0008006" key="11">
    <source>
        <dbReference type="Google" id="ProtNLM"/>
    </source>
</evidence>
<feature type="compositionally biased region" description="Polar residues" evidence="8">
    <location>
        <begin position="1035"/>
        <end position="1052"/>
    </location>
</feature>
<feature type="region of interest" description="Disordered" evidence="8">
    <location>
        <begin position="110"/>
        <end position="142"/>
    </location>
</feature>
<evidence type="ECO:0000313" key="9">
    <source>
        <dbReference type="EMBL" id="KAK1743414.1"/>
    </source>
</evidence>
<evidence type="ECO:0000256" key="1">
    <source>
        <dbReference type="ARBA" id="ARBA00004613"/>
    </source>
</evidence>
<evidence type="ECO:0000256" key="7">
    <source>
        <dbReference type="ARBA" id="ARBA00023326"/>
    </source>
</evidence>
<reference evidence="9" key="1">
    <citation type="submission" date="2023-06" db="EMBL/GenBank/DDBJ databases">
        <title>Survivors Of The Sea: Transcriptome response of Skeletonema marinoi to long-term dormancy.</title>
        <authorList>
            <person name="Pinder M.I.M."/>
            <person name="Kourtchenko O."/>
            <person name="Robertson E.K."/>
            <person name="Larsson T."/>
            <person name="Maumus F."/>
            <person name="Osuna-Cruz C.M."/>
            <person name="Vancaester E."/>
            <person name="Stenow R."/>
            <person name="Vandepoele K."/>
            <person name="Ploug H."/>
            <person name="Bruchert V."/>
            <person name="Godhe A."/>
            <person name="Topel M."/>
        </authorList>
    </citation>
    <scope>NUCLEOTIDE SEQUENCE</scope>
    <source>
        <strain evidence="9">R05AC</strain>
    </source>
</reference>
<feature type="region of interest" description="Disordered" evidence="8">
    <location>
        <begin position="572"/>
        <end position="609"/>
    </location>
</feature>
<comment type="caution">
    <text evidence="9">The sequence shown here is derived from an EMBL/GenBank/DDBJ whole genome shotgun (WGS) entry which is preliminary data.</text>
</comment>
<feature type="compositionally biased region" description="Basic residues" evidence="8">
    <location>
        <begin position="126"/>
        <end position="135"/>
    </location>
</feature>
<comment type="subcellular location">
    <subcellularLocation>
        <location evidence="1">Secreted</location>
    </subcellularLocation>
</comment>
<dbReference type="SUPFAM" id="SSF53474">
    <property type="entry name" value="alpha/beta-Hydrolases"/>
    <property type="match status" value="1"/>
</dbReference>
<feature type="region of interest" description="Disordered" evidence="8">
    <location>
        <begin position="1168"/>
        <end position="1193"/>
    </location>
</feature>
<dbReference type="InterPro" id="IPR006121">
    <property type="entry name" value="HMA_dom"/>
</dbReference>
<feature type="region of interest" description="Disordered" evidence="8">
    <location>
        <begin position="1245"/>
        <end position="1274"/>
    </location>
</feature>
<evidence type="ECO:0000313" key="10">
    <source>
        <dbReference type="Proteomes" id="UP001224775"/>
    </source>
</evidence>
<keyword evidence="4" id="KW-0732">Signal</keyword>
<dbReference type="GO" id="GO:0030600">
    <property type="term" value="F:feruloyl esterase activity"/>
    <property type="evidence" value="ECO:0007669"/>
    <property type="project" value="InterPro"/>
</dbReference>
<dbReference type="InterPro" id="IPR043595">
    <property type="entry name" value="FaeB/C/D"/>
</dbReference>
<evidence type="ECO:0000256" key="5">
    <source>
        <dbReference type="ARBA" id="ARBA00022801"/>
    </source>
</evidence>
<dbReference type="GO" id="GO:0045493">
    <property type="term" value="P:xylan catabolic process"/>
    <property type="evidence" value="ECO:0007669"/>
    <property type="project" value="UniProtKB-KW"/>
</dbReference>
<feature type="region of interest" description="Disordered" evidence="8">
    <location>
        <begin position="59"/>
        <end position="89"/>
    </location>
</feature>
<dbReference type="PANTHER" id="PTHR38050:SF2">
    <property type="entry name" value="FERULOYL ESTERASE C-RELATED"/>
    <property type="match status" value="1"/>
</dbReference>
<feature type="region of interest" description="Disordered" evidence="8">
    <location>
        <begin position="1035"/>
        <end position="1056"/>
    </location>
</feature>
<keyword evidence="6" id="KW-0119">Carbohydrate metabolism</keyword>
<proteinExistence type="predicted"/>
<evidence type="ECO:0000256" key="8">
    <source>
        <dbReference type="SAM" id="MobiDB-lite"/>
    </source>
</evidence>